<dbReference type="PANTHER" id="PTHR30411:SF0">
    <property type="entry name" value="CYS-TRNA(PRO)_CYS-TRNA(CYS) DEACYLASE YBAK"/>
    <property type="match status" value="1"/>
</dbReference>
<organism evidence="6 7">
    <name type="scientific">Corynebacterium atypicum</name>
    <dbReference type="NCBI Taxonomy" id="191610"/>
    <lineage>
        <taxon>Bacteria</taxon>
        <taxon>Bacillati</taxon>
        <taxon>Actinomycetota</taxon>
        <taxon>Actinomycetes</taxon>
        <taxon>Mycobacteriales</taxon>
        <taxon>Corynebacteriaceae</taxon>
        <taxon>Corynebacterium</taxon>
    </lineage>
</organism>
<dbReference type="EC" id="4.2.-.-" evidence="4"/>
<dbReference type="Proteomes" id="UP000028504">
    <property type="component" value="Chromosome"/>
</dbReference>
<dbReference type="SUPFAM" id="SSF55826">
    <property type="entry name" value="YbaK/ProRS associated domain"/>
    <property type="match status" value="1"/>
</dbReference>
<dbReference type="Gene3D" id="3.90.960.10">
    <property type="entry name" value="YbaK/aminoacyl-tRNA synthetase-associated domain"/>
    <property type="match status" value="1"/>
</dbReference>
<dbReference type="RefSeq" id="WP_038604271.1">
    <property type="nucleotide sequence ID" value="NZ_CP008944.1"/>
</dbReference>
<accession>A0ABN4DBM9</accession>
<dbReference type="InterPro" id="IPR004369">
    <property type="entry name" value="Prolyl-tRNA_editing_YbaK/EbsC"/>
</dbReference>
<sequence length="172" mass="18178">MAKKKSAATPALEVLDERGISYELRRYEADAHSAAGFALDSAEHLHVAPDAVYKTLMVEIDSAGGDQEIVVAVVPATAMLSLKAIARAAGGKTAQMLDRAKAQTVTGYVPGGISPVGQKHPHRVFVDESAIIQDPVFVSAGRRGWSVALAPDDLIAATGGEYAAIADYRRHR</sequence>
<evidence type="ECO:0000313" key="7">
    <source>
        <dbReference type="Proteomes" id="UP000028504"/>
    </source>
</evidence>
<evidence type="ECO:0000256" key="4">
    <source>
        <dbReference type="PIRNR" id="PIRNR006181"/>
    </source>
</evidence>
<dbReference type="PANTHER" id="PTHR30411">
    <property type="entry name" value="CYTOPLASMIC PROTEIN"/>
    <property type="match status" value="1"/>
</dbReference>
<name>A0ABN4DBM9_9CORY</name>
<dbReference type="EMBL" id="CP008944">
    <property type="protein sequence ID" value="AIG63572.1"/>
    <property type="molecule type" value="Genomic_DNA"/>
</dbReference>
<comment type="similarity">
    <text evidence="1 4">Belongs to the prolyl-tRNA editing family. YbaK/EbsC subfamily.</text>
</comment>
<protein>
    <recommendedName>
        <fullName evidence="4">Cys-tRNA(Pro)/Cys-tRNA(Cys) deacylase</fullName>
        <ecNumber evidence="4">4.2.-.-</ecNumber>
    </recommendedName>
</protein>
<dbReference type="InterPro" id="IPR007214">
    <property type="entry name" value="YbaK/aa-tRNA-synth-assoc-dom"/>
</dbReference>
<dbReference type="PIRSF" id="PIRSF006181">
    <property type="entry name" value="EbsC_YbaK"/>
    <property type="match status" value="1"/>
</dbReference>
<evidence type="ECO:0000256" key="2">
    <source>
        <dbReference type="ARBA" id="ARBA00022917"/>
    </source>
</evidence>
<keyword evidence="2 4" id="KW-0648">Protein biosynthesis</keyword>
<evidence type="ECO:0000256" key="1">
    <source>
        <dbReference type="ARBA" id="ARBA00009798"/>
    </source>
</evidence>
<keyword evidence="3 4" id="KW-0456">Lyase</keyword>
<evidence type="ECO:0000259" key="5">
    <source>
        <dbReference type="Pfam" id="PF04073"/>
    </source>
</evidence>
<feature type="domain" description="YbaK/aminoacyl-tRNA synthetase-associated" evidence="5">
    <location>
        <begin position="40"/>
        <end position="155"/>
    </location>
</feature>
<evidence type="ECO:0000313" key="6">
    <source>
        <dbReference type="EMBL" id="AIG63572.1"/>
    </source>
</evidence>
<proteinExistence type="inferred from homology"/>
<keyword evidence="7" id="KW-1185">Reference proteome</keyword>
<dbReference type="Pfam" id="PF04073">
    <property type="entry name" value="tRNA_edit"/>
    <property type="match status" value="1"/>
</dbReference>
<dbReference type="NCBIfam" id="TIGR00011">
    <property type="entry name" value="YbaK_EbsC"/>
    <property type="match status" value="1"/>
</dbReference>
<evidence type="ECO:0000256" key="3">
    <source>
        <dbReference type="ARBA" id="ARBA00023239"/>
    </source>
</evidence>
<gene>
    <name evidence="6" type="ORF">CATYP_01500</name>
</gene>
<dbReference type="InterPro" id="IPR036754">
    <property type="entry name" value="YbaK/aa-tRNA-synt-asso_dom_sf"/>
</dbReference>
<dbReference type="CDD" id="cd00002">
    <property type="entry name" value="YbaK_deacylase"/>
    <property type="match status" value="1"/>
</dbReference>
<reference evidence="6 7" key="1">
    <citation type="submission" date="2014-07" db="EMBL/GenBank/DDBJ databases">
        <title>Complete genome sequence of Corynebacterium atypicum DSM 44849: identifiction of the mycolic acid biosynthesis genes.</title>
        <authorList>
            <person name="Tippelt A."/>
            <person name="Mollmann S."/>
            <person name="Albersmeier A."/>
            <person name="Jaenicke S."/>
            <person name="Ruckert C."/>
            <person name="Tauch A."/>
        </authorList>
    </citation>
    <scope>NUCLEOTIDE SEQUENCE [LARGE SCALE GENOMIC DNA]</scope>
    <source>
        <strain evidence="6 7">R2070</strain>
    </source>
</reference>